<dbReference type="RefSeq" id="WP_079493468.1">
    <property type="nucleotide sequence ID" value="NZ_FUZT01000009.1"/>
</dbReference>
<keyword evidence="5" id="KW-1185">Reference proteome</keyword>
<protein>
    <submittedName>
        <fullName evidence="4">TRAP-type C4-dicarboxylate transport system, substrate-binding protein</fullName>
    </submittedName>
</protein>
<dbReference type="InterPro" id="IPR018389">
    <property type="entry name" value="DctP_fam"/>
</dbReference>
<keyword evidence="3" id="KW-0732">Signal</keyword>
<accession>A0A1T5M0S6</accession>
<evidence type="ECO:0000256" key="3">
    <source>
        <dbReference type="ARBA" id="ARBA00022729"/>
    </source>
</evidence>
<gene>
    <name evidence="4" type="ORF">SAMN02194393_03617</name>
</gene>
<dbReference type="STRING" id="36842.SAMN02194393_03617"/>
<dbReference type="GO" id="GO:0055085">
    <property type="term" value="P:transmembrane transport"/>
    <property type="evidence" value="ECO:0007669"/>
    <property type="project" value="InterPro"/>
</dbReference>
<name>A0A1T5M0S6_9FIRM</name>
<dbReference type="EMBL" id="FUZT01000009">
    <property type="protein sequence ID" value="SKC81489.1"/>
    <property type="molecule type" value="Genomic_DNA"/>
</dbReference>
<sequence>MKKLIAILCIFVMIISLIGCSGGEKAAKSDGGENTKAEKFKLRIASHYPEEHIAVKILKNVKEKIETETNGNIEIRIYPGGQLGDYTQVYEEVMRGTIDMAHIAIPSQYDEKIEMNFIPYLIEDYEQLEKVFAPGSYFYNKYEEIHKNQGVQLLGIYAEGFIGFGTKDLPKDLADPLVKKDALIRVPPIDVYKLVTEDMGYRTTTIPYADLYSALQTGVADGWIGGTPLLNYLQFRDAINYFIPYNVFMENTGYFINEELLNSMPEEYQKLIKDTFMEEAKNSYKLAKKNDEEAMAKLKEYGVEIVEMSNEERKSIAKHVRETTWPKLQKKFGEEIMEGLLGDIQ</sequence>
<dbReference type="OrthoDB" id="2796at2"/>
<dbReference type="PANTHER" id="PTHR33376:SF7">
    <property type="entry name" value="C4-DICARBOXYLATE-BINDING PROTEIN DCTB"/>
    <property type="match status" value="1"/>
</dbReference>
<keyword evidence="2" id="KW-0813">Transport</keyword>
<dbReference type="Proteomes" id="UP000190285">
    <property type="component" value="Unassembled WGS sequence"/>
</dbReference>
<dbReference type="Gene3D" id="3.40.190.170">
    <property type="entry name" value="Bacterial extracellular solute-binding protein, family 7"/>
    <property type="match status" value="1"/>
</dbReference>
<dbReference type="Pfam" id="PF03480">
    <property type="entry name" value="DctP"/>
    <property type="match status" value="1"/>
</dbReference>
<dbReference type="InterPro" id="IPR038404">
    <property type="entry name" value="TRAP_DctP_sf"/>
</dbReference>
<organism evidence="4 5">
    <name type="scientific">Maledivibacter halophilus</name>
    <dbReference type="NCBI Taxonomy" id="36842"/>
    <lineage>
        <taxon>Bacteria</taxon>
        <taxon>Bacillati</taxon>
        <taxon>Bacillota</taxon>
        <taxon>Clostridia</taxon>
        <taxon>Peptostreptococcales</taxon>
        <taxon>Caminicellaceae</taxon>
        <taxon>Maledivibacter</taxon>
    </lineage>
</organism>
<evidence type="ECO:0000313" key="5">
    <source>
        <dbReference type="Proteomes" id="UP000190285"/>
    </source>
</evidence>
<comment type="similarity">
    <text evidence="1">Belongs to the bacterial solute-binding protein 7 family.</text>
</comment>
<evidence type="ECO:0000256" key="2">
    <source>
        <dbReference type="ARBA" id="ARBA00022448"/>
    </source>
</evidence>
<dbReference type="NCBIfam" id="NF037995">
    <property type="entry name" value="TRAP_S1"/>
    <property type="match status" value="1"/>
</dbReference>
<evidence type="ECO:0000256" key="1">
    <source>
        <dbReference type="ARBA" id="ARBA00009023"/>
    </source>
</evidence>
<dbReference type="PROSITE" id="PS51257">
    <property type="entry name" value="PROKAR_LIPOPROTEIN"/>
    <property type="match status" value="1"/>
</dbReference>
<dbReference type="AlphaFoldDB" id="A0A1T5M0S6"/>
<dbReference type="PANTHER" id="PTHR33376">
    <property type="match status" value="1"/>
</dbReference>
<proteinExistence type="inferred from homology"/>
<evidence type="ECO:0000313" key="4">
    <source>
        <dbReference type="EMBL" id="SKC81489.1"/>
    </source>
</evidence>
<reference evidence="4 5" key="1">
    <citation type="submission" date="2017-02" db="EMBL/GenBank/DDBJ databases">
        <authorList>
            <person name="Peterson S.W."/>
        </authorList>
    </citation>
    <scope>NUCLEOTIDE SEQUENCE [LARGE SCALE GENOMIC DNA]</scope>
    <source>
        <strain evidence="4 5">M1</strain>
    </source>
</reference>